<evidence type="ECO:0000256" key="2">
    <source>
        <dbReference type="ARBA" id="ARBA00023033"/>
    </source>
</evidence>
<feature type="region of interest" description="Disordered" evidence="3">
    <location>
        <begin position="1"/>
        <end position="34"/>
    </location>
</feature>
<dbReference type="PANTHER" id="PTHR45934:SF9">
    <property type="entry name" value="FAD_NAD(P)-BINDING OXIDOREDUCTASE FAMILY PROTEIN"/>
    <property type="match status" value="1"/>
</dbReference>
<feature type="compositionally biased region" description="Low complexity" evidence="3">
    <location>
        <begin position="1"/>
        <end position="13"/>
    </location>
</feature>
<dbReference type="SUPFAM" id="SSF51905">
    <property type="entry name" value="FAD/NAD(P)-binding domain"/>
    <property type="match status" value="1"/>
</dbReference>
<dbReference type="Proteomes" id="UP001418222">
    <property type="component" value="Unassembled WGS sequence"/>
</dbReference>
<reference evidence="4 5" key="1">
    <citation type="journal article" date="2022" name="Nat. Plants">
        <title>Genomes of leafy and leafless Platanthera orchids illuminate the evolution of mycoheterotrophy.</title>
        <authorList>
            <person name="Li M.H."/>
            <person name="Liu K.W."/>
            <person name="Li Z."/>
            <person name="Lu H.C."/>
            <person name="Ye Q.L."/>
            <person name="Zhang D."/>
            <person name="Wang J.Y."/>
            <person name="Li Y.F."/>
            <person name="Zhong Z.M."/>
            <person name="Liu X."/>
            <person name="Yu X."/>
            <person name="Liu D.K."/>
            <person name="Tu X.D."/>
            <person name="Liu B."/>
            <person name="Hao Y."/>
            <person name="Liao X.Y."/>
            <person name="Jiang Y.T."/>
            <person name="Sun W.H."/>
            <person name="Chen J."/>
            <person name="Chen Y.Q."/>
            <person name="Ai Y."/>
            <person name="Zhai J.W."/>
            <person name="Wu S.S."/>
            <person name="Zhou Z."/>
            <person name="Hsiao Y.Y."/>
            <person name="Wu W.L."/>
            <person name="Chen Y.Y."/>
            <person name="Lin Y.F."/>
            <person name="Hsu J.L."/>
            <person name="Li C.Y."/>
            <person name="Wang Z.W."/>
            <person name="Zhao X."/>
            <person name="Zhong W.Y."/>
            <person name="Ma X.K."/>
            <person name="Ma L."/>
            <person name="Huang J."/>
            <person name="Chen G.Z."/>
            <person name="Huang M.Z."/>
            <person name="Huang L."/>
            <person name="Peng D.H."/>
            <person name="Luo Y.B."/>
            <person name="Zou S.Q."/>
            <person name="Chen S.P."/>
            <person name="Lan S."/>
            <person name="Tsai W.C."/>
            <person name="Van de Peer Y."/>
            <person name="Liu Z.J."/>
        </authorList>
    </citation>
    <scope>NUCLEOTIDE SEQUENCE [LARGE SCALE GENOMIC DNA]</scope>
    <source>
        <strain evidence="4">Lor287</strain>
    </source>
</reference>
<dbReference type="InterPro" id="IPR036188">
    <property type="entry name" value="FAD/NAD-bd_sf"/>
</dbReference>
<keyword evidence="5" id="KW-1185">Reference proteome</keyword>
<dbReference type="EMBL" id="JBBWWQ010000008">
    <property type="protein sequence ID" value="KAK8940494.1"/>
    <property type="molecule type" value="Genomic_DNA"/>
</dbReference>
<protein>
    <submittedName>
        <fullName evidence="4">Uncharacterized protein</fullName>
    </submittedName>
</protein>
<keyword evidence="2" id="KW-0503">Monooxygenase</keyword>
<organism evidence="4 5">
    <name type="scientific">Platanthera zijinensis</name>
    <dbReference type="NCBI Taxonomy" id="2320716"/>
    <lineage>
        <taxon>Eukaryota</taxon>
        <taxon>Viridiplantae</taxon>
        <taxon>Streptophyta</taxon>
        <taxon>Embryophyta</taxon>
        <taxon>Tracheophyta</taxon>
        <taxon>Spermatophyta</taxon>
        <taxon>Magnoliopsida</taxon>
        <taxon>Liliopsida</taxon>
        <taxon>Asparagales</taxon>
        <taxon>Orchidaceae</taxon>
        <taxon>Orchidoideae</taxon>
        <taxon>Orchideae</taxon>
        <taxon>Orchidinae</taxon>
        <taxon>Platanthera</taxon>
    </lineage>
</organism>
<dbReference type="PANTHER" id="PTHR45934">
    <property type="entry name" value="FAD/NAD(P)-BINDING OXIDOREDUCTASE FAMILY PROTEIN"/>
    <property type="match status" value="1"/>
</dbReference>
<dbReference type="InterPro" id="IPR044560">
    <property type="entry name" value="MOase"/>
</dbReference>
<dbReference type="Gene3D" id="3.50.50.60">
    <property type="entry name" value="FAD/NAD(P)-binding domain"/>
    <property type="match status" value="1"/>
</dbReference>
<sequence>MRTFSTPFSSSSSIRLPTREETKRRSLNPRASSTPIPRKEDVVIVGADIAGLTTALSLHRYFPLSISSRLHRNNWISINFRLGVRSLVLEQGDSLRTGGTSLTLFKNGWCVLDAIGVGDKLRDKFLLIHGLVMRSMDGRELRSFSFEKEAPRQEVRAVERSLLLETLSSRLPPNSIAFSSKVKSSCPQTPPPGRSTTFSFISAPHKEYSCRFMKFHPN</sequence>
<dbReference type="GO" id="GO:0004497">
    <property type="term" value="F:monooxygenase activity"/>
    <property type="evidence" value="ECO:0007669"/>
    <property type="project" value="UniProtKB-KW"/>
</dbReference>
<evidence type="ECO:0000313" key="4">
    <source>
        <dbReference type="EMBL" id="KAK8940494.1"/>
    </source>
</evidence>
<name>A0AAP0BKC1_9ASPA</name>
<gene>
    <name evidence="4" type="ORF">KSP39_PZI010586</name>
</gene>
<evidence type="ECO:0000313" key="5">
    <source>
        <dbReference type="Proteomes" id="UP001418222"/>
    </source>
</evidence>
<comment type="caution">
    <text evidence="4">The sequence shown here is derived from an EMBL/GenBank/DDBJ whole genome shotgun (WGS) entry which is preliminary data.</text>
</comment>
<evidence type="ECO:0000256" key="3">
    <source>
        <dbReference type="SAM" id="MobiDB-lite"/>
    </source>
</evidence>
<evidence type="ECO:0000256" key="1">
    <source>
        <dbReference type="ARBA" id="ARBA00023002"/>
    </source>
</evidence>
<keyword evidence="1" id="KW-0560">Oxidoreductase</keyword>
<proteinExistence type="predicted"/>
<accession>A0AAP0BKC1</accession>
<dbReference type="AlphaFoldDB" id="A0AAP0BKC1"/>